<protein>
    <submittedName>
        <fullName evidence="1">Uncharacterized protein</fullName>
    </submittedName>
</protein>
<accession>A0A6J4T7W6</accession>
<sequence length="88" mass="9127">MNDIMIFQPKQAGATISTSKLNGGSGSKMTGTICMLNGEVQFNGGSGTNAGCVLPVADNVDFSGNADWKNVCGDTDPKFAAIRLRLLS</sequence>
<dbReference type="EMBL" id="CADCVW010000095">
    <property type="protein sequence ID" value="CAA9516073.1"/>
    <property type="molecule type" value="Genomic_DNA"/>
</dbReference>
<evidence type="ECO:0000313" key="1">
    <source>
        <dbReference type="EMBL" id="CAA9516073.1"/>
    </source>
</evidence>
<name>A0A6J4T7W6_9SPHN</name>
<dbReference type="AlphaFoldDB" id="A0A6J4T7W6"/>
<reference evidence="1" key="1">
    <citation type="submission" date="2020-02" db="EMBL/GenBank/DDBJ databases">
        <authorList>
            <person name="Meier V. D."/>
        </authorList>
    </citation>
    <scope>NUCLEOTIDE SEQUENCE</scope>
    <source>
        <strain evidence="1">AVDCRST_MAG39</strain>
    </source>
</reference>
<gene>
    <name evidence="1" type="ORF">AVDCRST_MAG39-2463</name>
</gene>
<organism evidence="1">
    <name type="scientific">uncultured Sphingomonadaceae bacterium</name>
    <dbReference type="NCBI Taxonomy" id="169976"/>
    <lineage>
        <taxon>Bacteria</taxon>
        <taxon>Pseudomonadati</taxon>
        <taxon>Pseudomonadota</taxon>
        <taxon>Alphaproteobacteria</taxon>
        <taxon>Sphingomonadales</taxon>
        <taxon>Sphingomonadaceae</taxon>
        <taxon>environmental samples</taxon>
    </lineage>
</organism>
<proteinExistence type="predicted"/>